<keyword evidence="1" id="KW-0802">TPR repeat</keyword>
<proteinExistence type="predicted"/>
<dbReference type="Pfam" id="PF14559">
    <property type="entry name" value="TPR_19"/>
    <property type="match status" value="1"/>
</dbReference>
<protein>
    <submittedName>
        <fullName evidence="2">Tetratricopeptide repeat protein</fullName>
    </submittedName>
</protein>
<sequence length="271" mass="30116">MLKTRLLLIGGCAVVILLLFQLPKVVVENERDAASAGGGADTVSSHIETHTQTPENVRTRISDFRAKFASGTEKEKNAIFADSLAGLYRIANQFDSAAWFAEESSKFFNNVESWAKAGESYYQAYTLALDPAKQKTLAAKTQEFYGKVLRDNPGNLEIKTKMAMTYLTSSNPMQGITMLREVLAKDPKNELALFNMGMLSIQSGQYDRAIERLEELVTVNPGHIQGHLLLGLAWMNKGDKEKARAQFEKVKQMDKDPAVQATVDSYLKDLK</sequence>
<dbReference type="InterPro" id="IPR019734">
    <property type="entry name" value="TPR_rpt"/>
</dbReference>
<comment type="caution">
    <text evidence="2">The sequence shown here is derived from an EMBL/GenBank/DDBJ whole genome shotgun (WGS) entry which is preliminary data.</text>
</comment>
<evidence type="ECO:0000256" key="1">
    <source>
        <dbReference type="PROSITE-ProRule" id="PRU00339"/>
    </source>
</evidence>
<evidence type="ECO:0000313" key="3">
    <source>
        <dbReference type="Proteomes" id="UP001319200"/>
    </source>
</evidence>
<dbReference type="Proteomes" id="UP001319200">
    <property type="component" value="Unassembled WGS sequence"/>
</dbReference>
<dbReference type="EMBL" id="JAHESF010000057">
    <property type="protein sequence ID" value="MBT1701091.1"/>
    <property type="molecule type" value="Genomic_DNA"/>
</dbReference>
<organism evidence="2 3">
    <name type="scientific">Chryseosolibacter histidini</name>
    <dbReference type="NCBI Taxonomy" id="2782349"/>
    <lineage>
        <taxon>Bacteria</taxon>
        <taxon>Pseudomonadati</taxon>
        <taxon>Bacteroidota</taxon>
        <taxon>Cytophagia</taxon>
        <taxon>Cytophagales</taxon>
        <taxon>Chryseotaleaceae</taxon>
        <taxon>Chryseosolibacter</taxon>
    </lineage>
</organism>
<dbReference type="RefSeq" id="WP_254169778.1">
    <property type="nucleotide sequence ID" value="NZ_JAHESF010000057.1"/>
</dbReference>
<gene>
    <name evidence="2" type="ORF">KK083_29635</name>
</gene>
<dbReference type="AlphaFoldDB" id="A0AAP2GM34"/>
<name>A0AAP2GM34_9BACT</name>
<dbReference type="InterPro" id="IPR011990">
    <property type="entry name" value="TPR-like_helical_dom_sf"/>
</dbReference>
<accession>A0AAP2GM34</accession>
<keyword evidence="3" id="KW-1185">Reference proteome</keyword>
<dbReference type="SUPFAM" id="SSF48452">
    <property type="entry name" value="TPR-like"/>
    <property type="match status" value="1"/>
</dbReference>
<dbReference type="SMART" id="SM00028">
    <property type="entry name" value="TPR"/>
    <property type="match status" value="3"/>
</dbReference>
<dbReference type="PROSITE" id="PS50005">
    <property type="entry name" value="TPR"/>
    <property type="match status" value="1"/>
</dbReference>
<feature type="repeat" description="TPR" evidence="1">
    <location>
        <begin position="190"/>
        <end position="223"/>
    </location>
</feature>
<dbReference type="Gene3D" id="1.25.40.10">
    <property type="entry name" value="Tetratricopeptide repeat domain"/>
    <property type="match status" value="1"/>
</dbReference>
<evidence type="ECO:0000313" key="2">
    <source>
        <dbReference type="EMBL" id="MBT1701091.1"/>
    </source>
</evidence>
<reference evidence="2 3" key="1">
    <citation type="submission" date="2021-05" db="EMBL/GenBank/DDBJ databases">
        <title>A Polyphasic approach of four new species of the genus Ohtaekwangia: Ohtaekwangia histidinii sp. nov., Ohtaekwangia cretensis sp. nov., Ohtaekwangia indiensis sp. nov., Ohtaekwangia reichenbachii sp. nov. from diverse environment.</title>
        <authorList>
            <person name="Octaviana S."/>
        </authorList>
    </citation>
    <scope>NUCLEOTIDE SEQUENCE [LARGE SCALE GENOMIC DNA]</scope>
    <source>
        <strain evidence="2 3">PWU4</strain>
    </source>
</reference>